<sequence length="316" mass="34988">MKVLGLSFGRKMERSEIMVKEALYKAKEAGAEVEFISTVNMNIQHCKGCGACSKLRDNGKEIKCIIKDDYEILEQAVLDADGIIIAAPVYAVGPVGQLKNFIDRFGPAHDRPALVAEQNKRIAAGAELLDERSFKDRYLGLISVGGASTQNWVSLGLPTMNLFSFSAKMKVVGQIDAYDMGRTVNPVFDEDLMNRVGELGRRVTESVGKPYEEVEWFGEEGTCPVCHCNLLTVNKTTTVECPLCGITGHLSIDGDELKVEFSKEQQNRARGTDNGLQEHFDEIQGMKAVAIPKIMATKDTLPQMLEKYKNFDELIK</sequence>
<dbReference type="Pfam" id="PF03358">
    <property type="entry name" value="FMN_red"/>
    <property type="match status" value="1"/>
</dbReference>
<comment type="caution">
    <text evidence="4">The sequence shown here is derived from an EMBL/GenBank/DDBJ whole genome shotgun (WGS) entry which is preliminary data.</text>
</comment>
<reference evidence="4 5" key="1">
    <citation type="submission" date="2016-05" db="EMBL/GenBank/DDBJ databases">
        <title>Microbial solvent formation.</title>
        <authorList>
            <person name="Poehlein A."/>
            <person name="Montoya Solano J.D."/>
            <person name="Flitsch S."/>
            <person name="Krabben P."/>
            <person name="Duerre P."/>
            <person name="Daniel R."/>
        </authorList>
    </citation>
    <scope>NUCLEOTIDE SEQUENCE [LARGE SCALE GENOMIC DNA]</scope>
    <source>
        <strain evidence="4 5">DSM 2619</strain>
    </source>
</reference>
<feature type="domain" description="NADPH-dependent FMN reductase-like" evidence="3">
    <location>
        <begin position="1"/>
        <end position="147"/>
    </location>
</feature>
<dbReference type="InterPro" id="IPR005025">
    <property type="entry name" value="FMN_Rdtase-like_dom"/>
</dbReference>
<name>A0A1S8T8Y5_9CLOT</name>
<keyword evidence="5" id="KW-1185">Reference proteome</keyword>
<protein>
    <submittedName>
        <fullName evidence="4">2-amino-4-deoxychorismate dehydrogenase</fullName>
        <ecNumber evidence="4">1.3.99.24</ecNumber>
    </submittedName>
</protein>
<dbReference type="OrthoDB" id="9805976at2"/>
<keyword evidence="2" id="KW-0288">FMN</keyword>
<dbReference type="STRING" id="29367.CLPUN_41450"/>
<keyword evidence="4" id="KW-0560">Oxidoreductase</keyword>
<dbReference type="EC" id="1.3.99.24" evidence="4"/>
<dbReference type="Proteomes" id="UP000190890">
    <property type="component" value="Unassembled WGS sequence"/>
</dbReference>
<evidence type="ECO:0000313" key="4">
    <source>
        <dbReference type="EMBL" id="OOM74084.1"/>
    </source>
</evidence>
<dbReference type="InterPro" id="IPR051796">
    <property type="entry name" value="ISF_SsuE-like"/>
</dbReference>
<dbReference type="SUPFAM" id="SSF52218">
    <property type="entry name" value="Flavoproteins"/>
    <property type="match status" value="1"/>
</dbReference>
<dbReference type="PANTHER" id="PTHR43278:SF2">
    <property type="entry name" value="IRON-SULFUR FLAVOPROTEIN"/>
    <property type="match status" value="1"/>
</dbReference>
<evidence type="ECO:0000256" key="2">
    <source>
        <dbReference type="ARBA" id="ARBA00022643"/>
    </source>
</evidence>
<proteinExistence type="predicted"/>
<evidence type="ECO:0000259" key="3">
    <source>
        <dbReference type="Pfam" id="PF03358"/>
    </source>
</evidence>
<dbReference type="RefSeq" id="WP_077849105.1">
    <property type="nucleotide sequence ID" value="NZ_LZZM01000204.1"/>
</dbReference>
<accession>A0A1S8T8Y5</accession>
<dbReference type="AlphaFoldDB" id="A0A1S8T8Y5"/>
<organism evidence="4 5">
    <name type="scientific">Clostridium puniceum</name>
    <dbReference type="NCBI Taxonomy" id="29367"/>
    <lineage>
        <taxon>Bacteria</taxon>
        <taxon>Bacillati</taxon>
        <taxon>Bacillota</taxon>
        <taxon>Clostridia</taxon>
        <taxon>Eubacteriales</taxon>
        <taxon>Clostridiaceae</taxon>
        <taxon>Clostridium</taxon>
    </lineage>
</organism>
<dbReference type="Gene3D" id="3.40.50.360">
    <property type="match status" value="1"/>
</dbReference>
<dbReference type="InterPro" id="IPR029039">
    <property type="entry name" value="Flavoprotein-like_sf"/>
</dbReference>
<dbReference type="GO" id="GO:0016491">
    <property type="term" value="F:oxidoreductase activity"/>
    <property type="evidence" value="ECO:0007669"/>
    <property type="project" value="UniProtKB-KW"/>
</dbReference>
<evidence type="ECO:0000313" key="5">
    <source>
        <dbReference type="Proteomes" id="UP000190890"/>
    </source>
</evidence>
<evidence type="ECO:0000256" key="1">
    <source>
        <dbReference type="ARBA" id="ARBA00022630"/>
    </source>
</evidence>
<dbReference type="PANTHER" id="PTHR43278">
    <property type="entry name" value="NAD(P)H-DEPENDENT FMN-CONTAINING OXIDOREDUCTASE YWQN-RELATED"/>
    <property type="match status" value="1"/>
</dbReference>
<dbReference type="EMBL" id="LZZM01000204">
    <property type="protein sequence ID" value="OOM74084.1"/>
    <property type="molecule type" value="Genomic_DNA"/>
</dbReference>
<keyword evidence="1" id="KW-0285">Flavoprotein</keyword>
<gene>
    <name evidence="4" type="primary">sgcG_3</name>
    <name evidence="4" type="ORF">CLPUN_41450</name>
</gene>